<sequence>MATTPTQTHPLLSIPVSAATDFISLADCYEQFAETLTESNDATLRFALCGRLIACLTWLQAMQNDPIPPHLIERLTVNALPTTSPSFKPDTEQLCGYCLTLTPLLTSQTLSPASEQTLSDLLFGLIGYLAAELKAPRWIRTADGVKLIEEDAQ</sequence>
<reference evidence="1" key="1">
    <citation type="submission" date="2022-06" db="EMBL/GenBank/DDBJ databases">
        <title>Draft genome sequences of Leminorella grimontii str. JCM5902.</title>
        <authorList>
            <person name="Wakabayashi Y."/>
            <person name="Kojima K."/>
        </authorList>
    </citation>
    <scope>NUCLEOTIDE SEQUENCE</scope>
    <source>
        <strain evidence="1">JCM 5902</strain>
    </source>
</reference>
<keyword evidence="2" id="KW-1185">Reference proteome</keyword>
<name>A0AAV5N8L8_9GAMM</name>
<protein>
    <recommendedName>
        <fullName evidence="3">DUF1822 family protein</fullName>
    </recommendedName>
</protein>
<gene>
    <name evidence="1" type="ORF">SOASR030_35510</name>
</gene>
<comment type="caution">
    <text evidence="1">The sequence shown here is derived from an EMBL/GenBank/DDBJ whole genome shotgun (WGS) entry which is preliminary data.</text>
</comment>
<evidence type="ECO:0008006" key="3">
    <source>
        <dbReference type="Google" id="ProtNLM"/>
    </source>
</evidence>
<organism evidence="1 2">
    <name type="scientific">Leminorella grimontii</name>
    <dbReference type="NCBI Taxonomy" id="82981"/>
    <lineage>
        <taxon>Bacteria</taxon>
        <taxon>Pseudomonadati</taxon>
        <taxon>Pseudomonadota</taxon>
        <taxon>Gammaproteobacteria</taxon>
        <taxon>Enterobacterales</taxon>
        <taxon>Budviciaceae</taxon>
        <taxon>Leminorella</taxon>
    </lineage>
</organism>
<dbReference type="EMBL" id="BRLH01000015">
    <property type="protein sequence ID" value="GKX57439.1"/>
    <property type="molecule type" value="Genomic_DNA"/>
</dbReference>
<dbReference type="Proteomes" id="UP001058124">
    <property type="component" value="Unassembled WGS sequence"/>
</dbReference>
<evidence type="ECO:0000313" key="1">
    <source>
        <dbReference type="EMBL" id="GKX57439.1"/>
    </source>
</evidence>
<dbReference type="RefSeq" id="WP_027275821.1">
    <property type="nucleotide sequence ID" value="NZ_BRLH01000015.1"/>
</dbReference>
<evidence type="ECO:0000313" key="2">
    <source>
        <dbReference type="Proteomes" id="UP001058124"/>
    </source>
</evidence>
<dbReference type="AlphaFoldDB" id="A0AAV5N8L8"/>
<accession>A0AAV5N8L8</accession>
<proteinExistence type="predicted"/>